<evidence type="ECO:0000256" key="1">
    <source>
        <dbReference type="SAM" id="MobiDB-lite"/>
    </source>
</evidence>
<comment type="caution">
    <text evidence="2">The sequence shown here is derived from an EMBL/GenBank/DDBJ whole genome shotgun (WGS) entry which is preliminary data.</text>
</comment>
<evidence type="ECO:0000313" key="3">
    <source>
        <dbReference type="Proteomes" id="UP001153269"/>
    </source>
</evidence>
<name>A0A9N7UYR0_PLEPL</name>
<feature type="compositionally biased region" description="Basic and acidic residues" evidence="1">
    <location>
        <begin position="307"/>
        <end position="316"/>
    </location>
</feature>
<protein>
    <submittedName>
        <fullName evidence="2">Uncharacterized protein</fullName>
    </submittedName>
</protein>
<feature type="compositionally biased region" description="Polar residues" evidence="1">
    <location>
        <begin position="191"/>
        <end position="202"/>
    </location>
</feature>
<feature type="compositionally biased region" description="Polar residues" evidence="1">
    <location>
        <begin position="41"/>
        <end position="54"/>
    </location>
</feature>
<gene>
    <name evidence="2" type="ORF">PLEPLA_LOCUS26820</name>
</gene>
<dbReference type="Proteomes" id="UP001153269">
    <property type="component" value="Unassembled WGS sequence"/>
</dbReference>
<keyword evidence="3" id="KW-1185">Reference proteome</keyword>
<proteinExistence type="predicted"/>
<dbReference type="EMBL" id="CADEAL010002223">
    <property type="protein sequence ID" value="CAB1438963.1"/>
    <property type="molecule type" value="Genomic_DNA"/>
</dbReference>
<sequence length="368" mass="39724">MSSLLRSDCCSRFQSYQQLSIGDVLDPVHQSQASIIRRQNKNQSAKCTAQNQTRCGGGGEDTQTRTHKTHNSTSEREPGSGGFTDRPSKRSKGQRGGGAGVLVLFSSIATSLPGFSVAITQQPAHCAEVGSAGPSEFWQHRTSHCAEAAVHWEMNIREVSGSRRTGAALLFLTDPKPLPPQPLPSEHSPRRSTSSATHSKNHQACQRFPAGHVSGLLWQLAVLLSVCQRRGWEPDHVPPTSLERHTEQSLGKVVTFRPRGIVGDQQLAAKRRPTACSSACAPGPGLVPPGSCTGLVDFCIRASSGERERASGERRVTPGRVEGQVSVSKGRGTETDKLHVGGQSEDFRGNTRGHWDNMQTSTQRETLT</sequence>
<feature type="region of interest" description="Disordered" evidence="1">
    <location>
        <begin position="307"/>
        <end position="368"/>
    </location>
</feature>
<accession>A0A9N7UYR0</accession>
<dbReference type="AlphaFoldDB" id="A0A9N7UYR0"/>
<evidence type="ECO:0000313" key="2">
    <source>
        <dbReference type="EMBL" id="CAB1438963.1"/>
    </source>
</evidence>
<reference evidence="2" key="1">
    <citation type="submission" date="2020-03" db="EMBL/GenBank/DDBJ databases">
        <authorList>
            <person name="Weist P."/>
        </authorList>
    </citation>
    <scope>NUCLEOTIDE SEQUENCE</scope>
</reference>
<feature type="region of interest" description="Disordered" evidence="1">
    <location>
        <begin position="37"/>
        <end position="97"/>
    </location>
</feature>
<organism evidence="2 3">
    <name type="scientific">Pleuronectes platessa</name>
    <name type="common">European plaice</name>
    <dbReference type="NCBI Taxonomy" id="8262"/>
    <lineage>
        <taxon>Eukaryota</taxon>
        <taxon>Metazoa</taxon>
        <taxon>Chordata</taxon>
        <taxon>Craniata</taxon>
        <taxon>Vertebrata</taxon>
        <taxon>Euteleostomi</taxon>
        <taxon>Actinopterygii</taxon>
        <taxon>Neopterygii</taxon>
        <taxon>Teleostei</taxon>
        <taxon>Neoteleostei</taxon>
        <taxon>Acanthomorphata</taxon>
        <taxon>Carangaria</taxon>
        <taxon>Pleuronectiformes</taxon>
        <taxon>Pleuronectoidei</taxon>
        <taxon>Pleuronectidae</taxon>
        <taxon>Pleuronectes</taxon>
    </lineage>
</organism>
<feature type="region of interest" description="Disordered" evidence="1">
    <location>
        <begin position="173"/>
        <end position="202"/>
    </location>
</feature>
<feature type="compositionally biased region" description="Basic and acidic residues" evidence="1">
    <location>
        <begin position="331"/>
        <end position="355"/>
    </location>
</feature>
<feature type="compositionally biased region" description="Polar residues" evidence="1">
    <location>
        <begin position="357"/>
        <end position="368"/>
    </location>
</feature>